<accession>A0AAD5K279</accession>
<protein>
    <submittedName>
        <fullName evidence="2">Uncharacterized protein</fullName>
    </submittedName>
</protein>
<keyword evidence="3" id="KW-1185">Reference proteome</keyword>
<dbReference type="AlphaFoldDB" id="A0AAD5K279"/>
<reference evidence="2" key="1">
    <citation type="journal article" date="2022" name="IScience">
        <title>Evolution of zygomycete secretomes and the origins of terrestrial fungal ecologies.</title>
        <authorList>
            <person name="Chang Y."/>
            <person name="Wang Y."/>
            <person name="Mondo S."/>
            <person name="Ahrendt S."/>
            <person name="Andreopoulos W."/>
            <person name="Barry K."/>
            <person name="Beard J."/>
            <person name="Benny G.L."/>
            <person name="Blankenship S."/>
            <person name="Bonito G."/>
            <person name="Cuomo C."/>
            <person name="Desiro A."/>
            <person name="Gervers K.A."/>
            <person name="Hundley H."/>
            <person name="Kuo A."/>
            <person name="LaButti K."/>
            <person name="Lang B.F."/>
            <person name="Lipzen A."/>
            <person name="O'Donnell K."/>
            <person name="Pangilinan J."/>
            <person name="Reynolds N."/>
            <person name="Sandor L."/>
            <person name="Smith M.E."/>
            <person name="Tsang A."/>
            <person name="Grigoriev I.V."/>
            <person name="Stajich J.E."/>
            <person name="Spatafora J.W."/>
        </authorList>
    </citation>
    <scope>NUCLEOTIDE SEQUENCE</scope>
    <source>
        <strain evidence="2">RSA 2281</strain>
    </source>
</reference>
<name>A0AAD5K279_9FUNG</name>
<gene>
    <name evidence="2" type="ORF">BDA99DRAFT_507712</name>
</gene>
<comment type="caution">
    <text evidence="2">The sequence shown here is derived from an EMBL/GenBank/DDBJ whole genome shotgun (WGS) entry which is preliminary data.</text>
</comment>
<dbReference type="Proteomes" id="UP001209540">
    <property type="component" value="Unassembled WGS sequence"/>
</dbReference>
<evidence type="ECO:0000313" key="3">
    <source>
        <dbReference type="Proteomes" id="UP001209540"/>
    </source>
</evidence>
<keyword evidence="1" id="KW-0472">Membrane</keyword>
<sequence>MHSETTTFHFNRIQQPKVREILVTRSAIILAICLFITLIFVIIFCVVPGKRL</sequence>
<evidence type="ECO:0000313" key="2">
    <source>
        <dbReference type="EMBL" id="KAI9265095.1"/>
    </source>
</evidence>
<keyword evidence="1" id="KW-1133">Transmembrane helix</keyword>
<feature type="transmembrane region" description="Helical" evidence="1">
    <location>
        <begin position="27"/>
        <end position="47"/>
    </location>
</feature>
<reference evidence="2" key="2">
    <citation type="submission" date="2023-02" db="EMBL/GenBank/DDBJ databases">
        <authorList>
            <consortium name="DOE Joint Genome Institute"/>
            <person name="Mondo S.J."/>
            <person name="Chang Y."/>
            <person name="Wang Y."/>
            <person name="Ahrendt S."/>
            <person name="Andreopoulos W."/>
            <person name="Barry K."/>
            <person name="Beard J."/>
            <person name="Benny G.L."/>
            <person name="Blankenship S."/>
            <person name="Bonito G."/>
            <person name="Cuomo C."/>
            <person name="Desiro A."/>
            <person name="Gervers K.A."/>
            <person name="Hundley H."/>
            <person name="Kuo A."/>
            <person name="LaButti K."/>
            <person name="Lang B.F."/>
            <person name="Lipzen A."/>
            <person name="O'Donnell K."/>
            <person name="Pangilinan J."/>
            <person name="Reynolds N."/>
            <person name="Sandor L."/>
            <person name="Smith M.W."/>
            <person name="Tsang A."/>
            <person name="Grigoriev I.V."/>
            <person name="Stajich J.E."/>
            <person name="Spatafora J.W."/>
        </authorList>
    </citation>
    <scope>NUCLEOTIDE SEQUENCE</scope>
    <source>
        <strain evidence="2">RSA 2281</strain>
    </source>
</reference>
<organism evidence="2 3">
    <name type="scientific">Phascolomyces articulosus</name>
    <dbReference type="NCBI Taxonomy" id="60185"/>
    <lineage>
        <taxon>Eukaryota</taxon>
        <taxon>Fungi</taxon>
        <taxon>Fungi incertae sedis</taxon>
        <taxon>Mucoromycota</taxon>
        <taxon>Mucoromycotina</taxon>
        <taxon>Mucoromycetes</taxon>
        <taxon>Mucorales</taxon>
        <taxon>Lichtheimiaceae</taxon>
        <taxon>Phascolomyces</taxon>
    </lineage>
</organism>
<evidence type="ECO:0000256" key="1">
    <source>
        <dbReference type="SAM" id="Phobius"/>
    </source>
</evidence>
<keyword evidence="1" id="KW-0812">Transmembrane</keyword>
<proteinExistence type="predicted"/>
<dbReference type="EMBL" id="JAIXMP010000011">
    <property type="protein sequence ID" value="KAI9265095.1"/>
    <property type="molecule type" value="Genomic_DNA"/>
</dbReference>